<dbReference type="PANTHER" id="PTHR47506">
    <property type="entry name" value="TRANSCRIPTIONAL REGULATORY PROTEIN"/>
    <property type="match status" value="1"/>
</dbReference>
<reference evidence="6 7" key="1">
    <citation type="submission" date="2019-12" db="EMBL/GenBank/DDBJ databases">
        <title>Genome sequence of Streptomyces bambusae.</title>
        <authorList>
            <person name="Bansal K."/>
            <person name="Choksket S."/>
            <person name="Korpole S."/>
            <person name="Patil P.B."/>
        </authorList>
    </citation>
    <scope>NUCLEOTIDE SEQUENCE [LARGE SCALE GENOMIC DNA]</scope>
    <source>
        <strain evidence="6 7">SK60</strain>
    </source>
</reference>
<dbReference type="InterPro" id="IPR009057">
    <property type="entry name" value="Homeodomain-like_sf"/>
</dbReference>
<dbReference type="RefSeq" id="WP_219670806.1">
    <property type="nucleotide sequence ID" value="NZ_WTFF01000303.1"/>
</dbReference>
<comment type="caution">
    <text evidence="6">The sequence shown here is derived from an EMBL/GenBank/DDBJ whole genome shotgun (WGS) entry which is preliminary data.</text>
</comment>
<evidence type="ECO:0000256" key="1">
    <source>
        <dbReference type="ARBA" id="ARBA00023015"/>
    </source>
</evidence>
<dbReference type="NCBIfam" id="NF041196">
    <property type="entry name" value="ScbR_bind_reg"/>
    <property type="match status" value="1"/>
</dbReference>
<gene>
    <name evidence="6" type="ORF">GPJ59_29235</name>
</gene>
<accession>A0ABS6ZGJ8</accession>
<dbReference type="EMBL" id="WTFF01000303">
    <property type="protein sequence ID" value="MBW5485841.1"/>
    <property type="molecule type" value="Genomic_DNA"/>
</dbReference>
<proteinExistence type="predicted"/>
<dbReference type="InterPro" id="IPR001647">
    <property type="entry name" value="HTH_TetR"/>
</dbReference>
<dbReference type="InterPro" id="IPR023772">
    <property type="entry name" value="DNA-bd_HTH_TetR-type_CS"/>
</dbReference>
<dbReference type="PROSITE" id="PS50977">
    <property type="entry name" value="HTH_TETR_2"/>
    <property type="match status" value="1"/>
</dbReference>
<dbReference type="InterPro" id="IPR047923">
    <property type="entry name" value="ArpA-like"/>
</dbReference>
<dbReference type="Gene3D" id="1.10.357.10">
    <property type="entry name" value="Tetracycline Repressor, domain 2"/>
    <property type="match status" value="1"/>
</dbReference>
<dbReference type="InterPro" id="IPR036271">
    <property type="entry name" value="Tet_transcr_reg_TetR-rel_C_sf"/>
</dbReference>
<protein>
    <submittedName>
        <fullName evidence="6">TetR family transcriptional regulator</fullName>
    </submittedName>
</protein>
<name>A0ABS6ZGJ8_9ACTN</name>
<organism evidence="6 7">
    <name type="scientific">Streptomyces bambusae</name>
    <dbReference type="NCBI Taxonomy" id="1550616"/>
    <lineage>
        <taxon>Bacteria</taxon>
        <taxon>Bacillati</taxon>
        <taxon>Actinomycetota</taxon>
        <taxon>Actinomycetes</taxon>
        <taxon>Kitasatosporales</taxon>
        <taxon>Streptomycetaceae</taxon>
        <taxon>Streptomyces</taxon>
    </lineage>
</organism>
<evidence type="ECO:0000313" key="6">
    <source>
        <dbReference type="EMBL" id="MBW5485841.1"/>
    </source>
</evidence>
<dbReference type="SUPFAM" id="SSF46689">
    <property type="entry name" value="Homeodomain-like"/>
    <property type="match status" value="1"/>
</dbReference>
<evidence type="ECO:0000256" key="2">
    <source>
        <dbReference type="ARBA" id="ARBA00023125"/>
    </source>
</evidence>
<keyword evidence="2 4" id="KW-0238">DNA-binding</keyword>
<dbReference type="PRINTS" id="PR00455">
    <property type="entry name" value="HTHTETR"/>
</dbReference>
<keyword evidence="3" id="KW-0804">Transcription</keyword>
<dbReference type="Proteomes" id="UP000812013">
    <property type="component" value="Unassembled WGS sequence"/>
</dbReference>
<dbReference type="PROSITE" id="PS01081">
    <property type="entry name" value="HTH_TETR_1"/>
    <property type="match status" value="1"/>
</dbReference>
<evidence type="ECO:0000256" key="3">
    <source>
        <dbReference type="ARBA" id="ARBA00023163"/>
    </source>
</evidence>
<evidence type="ECO:0000313" key="7">
    <source>
        <dbReference type="Proteomes" id="UP000812013"/>
    </source>
</evidence>
<keyword evidence="7" id="KW-1185">Reference proteome</keyword>
<evidence type="ECO:0000256" key="4">
    <source>
        <dbReference type="PROSITE-ProRule" id="PRU00335"/>
    </source>
</evidence>
<dbReference type="Pfam" id="PF00440">
    <property type="entry name" value="TetR_N"/>
    <property type="match status" value="1"/>
</dbReference>
<feature type="domain" description="HTH tetR-type" evidence="5">
    <location>
        <begin position="8"/>
        <end position="68"/>
    </location>
</feature>
<dbReference type="SUPFAM" id="SSF48498">
    <property type="entry name" value="Tetracyclin repressor-like, C-terminal domain"/>
    <property type="match status" value="1"/>
</dbReference>
<keyword evidence="1" id="KW-0805">Transcription regulation</keyword>
<dbReference type="PANTHER" id="PTHR47506:SF1">
    <property type="entry name" value="HTH-TYPE TRANSCRIPTIONAL REGULATOR YJDC"/>
    <property type="match status" value="1"/>
</dbReference>
<sequence length="222" mass="23063">MIKQERAARTREALVRAAAEVFAEQGFVTASIAAISRRAGVSAGGLHFHFENKAALALAVEDRAAEALRCVTVGGGGRAGGGSLQVLVDSSHALMALLAGDVVVRAGFELSAESALARESGVDLRRQWRLWVEDVLRAAAREGSLADGVSPQDAARAVVAATVGLQVLGAVDRDWVLPPTLTRFWALLLPRLAASGTLGELVAEGTGAGDESRTLCRGVISD</sequence>
<evidence type="ECO:0000259" key="5">
    <source>
        <dbReference type="PROSITE" id="PS50977"/>
    </source>
</evidence>
<feature type="DNA-binding region" description="H-T-H motif" evidence="4">
    <location>
        <begin position="31"/>
        <end position="50"/>
    </location>
</feature>